<evidence type="ECO:0008006" key="4">
    <source>
        <dbReference type="Google" id="ProtNLM"/>
    </source>
</evidence>
<dbReference type="GO" id="GO:0001228">
    <property type="term" value="F:DNA-binding transcription activator activity, RNA polymerase II-specific"/>
    <property type="evidence" value="ECO:0007669"/>
    <property type="project" value="TreeGrafter"/>
</dbReference>
<dbReference type="PANTHER" id="PTHR47784">
    <property type="entry name" value="STEROL UPTAKE CONTROL PROTEIN 2"/>
    <property type="match status" value="1"/>
</dbReference>
<protein>
    <recommendedName>
        <fullName evidence="4">Zn(2)-C6 fungal-type domain-containing protein</fullName>
    </recommendedName>
</protein>
<organism evidence="2 3">
    <name type="scientific">Sporothrix schenckii 1099-18</name>
    <dbReference type="NCBI Taxonomy" id="1397361"/>
    <lineage>
        <taxon>Eukaryota</taxon>
        <taxon>Fungi</taxon>
        <taxon>Dikarya</taxon>
        <taxon>Ascomycota</taxon>
        <taxon>Pezizomycotina</taxon>
        <taxon>Sordariomycetes</taxon>
        <taxon>Sordariomycetidae</taxon>
        <taxon>Ophiostomatales</taxon>
        <taxon>Ophiostomataceae</taxon>
        <taxon>Sporothrix</taxon>
    </lineage>
</organism>
<dbReference type="Proteomes" id="UP000033710">
    <property type="component" value="Unassembled WGS sequence"/>
</dbReference>
<name>A0A0F2M0T8_SPOSC</name>
<evidence type="ECO:0000313" key="3">
    <source>
        <dbReference type="Proteomes" id="UP000033710"/>
    </source>
</evidence>
<dbReference type="Pfam" id="PF11951">
    <property type="entry name" value="Fungal_trans_2"/>
    <property type="match status" value="1"/>
</dbReference>
<proteinExistence type="predicted"/>
<sequence>MAPDFEDLTSTFVFTAGPRNATAVLAELPKGLPMDPARQRQGHRKSTLGCDNCKRRRCNEEVPCASCRRRGERCERPEKAKPVFEKRRQQAVPKSMATMAPSTASARASDSVVNLLHLKLFHHFQAHTAATLVFDASAWAAALQLSVRFEFLANAVLCVSARHLASLSGPTAAPEAAAYAAAAASHLCRALAGLRQELQTKDFFTATHLDAFIATSTLLQFELWSSTDVAPSNHGRRAGLDMERDRLFAFSASLKQVFLQNVPEALRHQPDSVFMPYIRRNPATALHEHARISHDTADAYRAFFAPRVPEKRLGSMKERFDETPPLLLRRKNASAASLWTPRNDPGTTNTAVSAEDGGYAHVLDGLCLLMSFLPENPSCQPDATTPEPPSAPLQADLARCVFSFPILCRGTFVSLLRKNDPDALFVLYHFYRTARLILPEPTCWWAHGRAVIMEQALHDWLETT</sequence>
<dbReference type="InterPro" id="IPR021858">
    <property type="entry name" value="Fun_TF"/>
</dbReference>
<dbReference type="RefSeq" id="XP_016586004.1">
    <property type="nucleotide sequence ID" value="XM_016731071.1"/>
</dbReference>
<dbReference type="GeneID" id="27666348"/>
<gene>
    <name evidence="2" type="ORF">SPSK_04260</name>
</gene>
<evidence type="ECO:0000313" key="2">
    <source>
        <dbReference type="EMBL" id="KJR83328.1"/>
    </source>
</evidence>
<dbReference type="InterPro" id="IPR053157">
    <property type="entry name" value="Sterol_Uptake_Regulator"/>
</dbReference>
<dbReference type="OrthoDB" id="416217at2759"/>
<dbReference type="AlphaFoldDB" id="A0A0F2M0T8"/>
<keyword evidence="1" id="KW-0539">Nucleus</keyword>
<dbReference type="EMBL" id="AXCR01000010">
    <property type="protein sequence ID" value="KJR83328.1"/>
    <property type="molecule type" value="Genomic_DNA"/>
</dbReference>
<accession>A0A0F2M0T8</accession>
<dbReference type="VEuPathDB" id="FungiDB:SPSK_04260"/>
<evidence type="ECO:0000256" key="1">
    <source>
        <dbReference type="ARBA" id="ARBA00023242"/>
    </source>
</evidence>
<comment type="caution">
    <text evidence="2">The sequence shown here is derived from an EMBL/GenBank/DDBJ whole genome shotgun (WGS) entry which is preliminary data.</text>
</comment>
<dbReference type="PANTHER" id="PTHR47784:SF9">
    <property type="entry name" value="ZN(II)2CYS6 TRANSCRIPTION FACTOR (EUROFUNG)"/>
    <property type="match status" value="1"/>
</dbReference>
<reference evidence="2 3" key="1">
    <citation type="journal article" date="2014" name="BMC Genomics">
        <title>Comparative genomics of the major fungal agents of human and animal Sporotrichosis: Sporothrix schenckii and Sporothrix brasiliensis.</title>
        <authorList>
            <person name="Teixeira M.M."/>
            <person name="de Almeida L.G."/>
            <person name="Kubitschek-Barreira P."/>
            <person name="Alves F.L."/>
            <person name="Kioshima E.S."/>
            <person name="Abadio A.K."/>
            <person name="Fernandes L."/>
            <person name="Derengowski L.S."/>
            <person name="Ferreira K.S."/>
            <person name="Souza R.C."/>
            <person name="Ruiz J.C."/>
            <person name="de Andrade N.C."/>
            <person name="Paes H.C."/>
            <person name="Nicola A.M."/>
            <person name="Albuquerque P."/>
            <person name="Gerber A.L."/>
            <person name="Martins V.P."/>
            <person name="Peconick L.D."/>
            <person name="Neto A.V."/>
            <person name="Chaucanez C.B."/>
            <person name="Silva P.A."/>
            <person name="Cunha O.L."/>
            <person name="de Oliveira F.F."/>
            <person name="dos Santos T.C."/>
            <person name="Barros A.L."/>
            <person name="Soares M.A."/>
            <person name="de Oliveira L.M."/>
            <person name="Marini M.M."/>
            <person name="Villalobos-Duno H."/>
            <person name="Cunha M.M."/>
            <person name="de Hoog S."/>
            <person name="da Silveira J.F."/>
            <person name="Henrissat B."/>
            <person name="Nino-Vega G.A."/>
            <person name="Cisalpino P.S."/>
            <person name="Mora-Montes H.M."/>
            <person name="Almeida S.R."/>
            <person name="Stajich J.E."/>
            <person name="Lopes-Bezerra L.M."/>
            <person name="Vasconcelos A.T."/>
            <person name="Felipe M.S."/>
        </authorList>
    </citation>
    <scope>NUCLEOTIDE SEQUENCE [LARGE SCALE GENOMIC DNA]</scope>
    <source>
        <strain evidence="2 3">1099-18</strain>
    </source>
</reference>
<dbReference type="KEGG" id="ssck:SPSK_04260"/>
<reference evidence="2 3" key="2">
    <citation type="journal article" date="2015" name="Eukaryot. Cell">
        <title>Asexual propagation of a virulent clone complex in a human and feline outbreak of sporotrichosis.</title>
        <authorList>
            <person name="Teixeira Mde M."/>
            <person name="Rodrigues A.M."/>
            <person name="Tsui C.K."/>
            <person name="de Almeida L.G."/>
            <person name="Van Diepeningen A.D."/>
            <person name="van den Ende B.G."/>
            <person name="Fernandes G.F."/>
            <person name="Kano R."/>
            <person name="Hamelin R.C."/>
            <person name="Lopes-Bezerra L.M."/>
            <person name="Vasconcelos A.T."/>
            <person name="de Hoog S."/>
            <person name="de Camargo Z.P."/>
            <person name="Felipe M.S."/>
        </authorList>
    </citation>
    <scope>NUCLEOTIDE SEQUENCE [LARGE SCALE GENOMIC DNA]</scope>
    <source>
        <strain evidence="2 3">1099-18</strain>
    </source>
</reference>